<keyword evidence="3" id="KW-1185">Reference proteome</keyword>
<sequence length="316" mass="36081">MLEIFFNYFNHNETQLDEVSRTVMAAEDKPATLEKLQSNLAPRYQKSLSMVSMILAGNINKLPSKGLGLWHGLFHLAKCGNISLNQYVLQYNRLEQSRLDLSEIYKLNPVAYWYFAMMVIVSVGSSLISRIKVLPVFEDFFGDFGAELPAVTQWMLHGHYFWFSTVAFLIILLLAFLLPIHLRKNMSQLKPIPSYFKLIPLYYPVVRSYHQYLLLMYMHCGHFAGEGKALQVAQKALPKIKINQNTQAFLAIAEEMGAIDNEILFRKQAVIRQLLQQTKAAEGTMAIFVLLIFIALSVIPVYAMYLPIFQLGDIAS</sequence>
<reference evidence="2 3" key="1">
    <citation type="submission" date="2019-10" db="EMBL/GenBank/DDBJ databases">
        <title>Cardiobacteriales fam. a chemoheterotrophic member of the order Cardiobacteriales, and proposal of Cardiobacteriales fam. nov.</title>
        <authorList>
            <person name="Wang C."/>
        </authorList>
    </citation>
    <scope>NUCLEOTIDE SEQUENCE [LARGE SCALE GENOMIC DNA]</scope>
    <source>
        <strain evidence="2 3">ML27</strain>
    </source>
</reference>
<feature type="transmembrane region" description="Helical" evidence="1">
    <location>
        <begin position="111"/>
        <end position="131"/>
    </location>
</feature>
<comment type="caution">
    <text evidence="2">The sequence shown here is derived from an EMBL/GenBank/DDBJ whole genome shotgun (WGS) entry which is preliminary data.</text>
</comment>
<dbReference type="InParanoid" id="A0A6N7EV20"/>
<proteinExistence type="predicted"/>
<dbReference type="RefSeq" id="WP_152808728.1">
    <property type="nucleotide sequence ID" value="NZ_WHNW01000002.1"/>
</dbReference>
<evidence type="ECO:0000313" key="2">
    <source>
        <dbReference type="EMBL" id="MPV85455.1"/>
    </source>
</evidence>
<feature type="transmembrane region" description="Helical" evidence="1">
    <location>
        <begin position="285"/>
        <end position="308"/>
    </location>
</feature>
<evidence type="ECO:0000313" key="3">
    <source>
        <dbReference type="Proteomes" id="UP000471298"/>
    </source>
</evidence>
<dbReference type="Proteomes" id="UP000471298">
    <property type="component" value="Unassembled WGS sequence"/>
</dbReference>
<accession>A0A6N7EV20</accession>
<name>A0A6N7EV20_9GAMM</name>
<organism evidence="2 3">
    <name type="scientific">Ostreibacterium oceani</name>
    <dbReference type="NCBI Taxonomy" id="2654998"/>
    <lineage>
        <taxon>Bacteria</taxon>
        <taxon>Pseudomonadati</taxon>
        <taxon>Pseudomonadota</taxon>
        <taxon>Gammaproteobacteria</taxon>
        <taxon>Cardiobacteriales</taxon>
        <taxon>Ostreibacteriaceae</taxon>
        <taxon>Ostreibacterium</taxon>
    </lineage>
</organism>
<dbReference type="AlphaFoldDB" id="A0A6N7EV20"/>
<feature type="transmembrane region" description="Helical" evidence="1">
    <location>
        <begin position="160"/>
        <end position="180"/>
    </location>
</feature>
<keyword evidence="1" id="KW-1133">Transmembrane helix</keyword>
<evidence type="ECO:0008006" key="4">
    <source>
        <dbReference type="Google" id="ProtNLM"/>
    </source>
</evidence>
<dbReference type="EMBL" id="WHNW01000002">
    <property type="protein sequence ID" value="MPV85455.1"/>
    <property type="molecule type" value="Genomic_DNA"/>
</dbReference>
<keyword evidence="1" id="KW-0812">Transmembrane</keyword>
<gene>
    <name evidence="2" type="ORF">GCU85_01735</name>
</gene>
<keyword evidence="1" id="KW-0472">Membrane</keyword>
<protein>
    <recommendedName>
        <fullName evidence="4">Type II secretion system protein GspF domain-containing protein</fullName>
    </recommendedName>
</protein>
<evidence type="ECO:0000256" key="1">
    <source>
        <dbReference type="SAM" id="Phobius"/>
    </source>
</evidence>